<dbReference type="PANTHER" id="PTHR23098">
    <property type="entry name" value="AGAP001331-PA-RELATED"/>
    <property type="match status" value="1"/>
</dbReference>
<sequence>MKITDYFVSKPFTDKEERPSSTPAINNRGEQDESMFQSGKSGSTTIQTPKKKRERFRDPELHKLIDTILADIGQLFGTKALNAAGKDAIWDRVQKEVNKVGGRRRTREECKKRWGDYKRKVKQIIDQQKTQSSTGGPMLPLEDILSERQIKVARFYKMDASDSQKIKILDKSSADTGECASSNENILTSSHIIDSEEEFVPSQNKSFEASTCLPSTSYQDELISQSYEEPQAASDRPNPMAVGWSTLPHTGTRSQLQPETQMDQLVAQQKNIIEVLQSIQKNLTESQNIQNKAYSLVKRSFLELQNTLLSQQKASSDHSTMVEHKLNSLCTKLDEMNSALRVKHLQEMFSSDESELSAPHITSTPTTATLTPAKSHIPGKKRAQGQNPSPTALKKKTKQI</sequence>
<feature type="compositionally biased region" description="Low complexity" evidence="1">
    <location>
        <begin position="357"/>
        <end position="375"/>
    </location>
</feature>
<feature type="region of interest" description="Disordered" evidence="1">
    <location>
        <begin position="351"/>
        <end position="400"/>
    </location>
</feature>
<dbReference type="GO" id="GO:0005634">
    <property type="term" value="C:nucleus"/>
    <property type="evidence" value="ECO:0007669"/>
    <property type="project" value="TreeGrafter"/>
</dbReference>
<feature type="domain" description="Myb/SANT-like DNA-binding" evidence="2">
    <location>
        <begin position="54"/>
        <end position="125"/>
    </location>
</feature>
<dbReference type="AlphaFoldDB" id="A0A8J6K855"/>
<proteinExistence type="predicted"/>
<evidence type="ECO:0000256" key="1">
    <source>
        <dbReference type="SAM" id="MobiDB-lite"/>
    </source>
</evidence>
<dbReference type="PANTHER" id="PTHR23098:SF22">
    <property type="entry name" value="MYB-LIKE DOMAIN-CONTAINING PROTEIN"/>
    <property type="match status" value="1"/>
</dbReference>
<evidence type="ECO:0000313" key="4">
    <source>
        <dbReference type="Proteomes" id="UP000770717"/>
    </source>
</evidence>
<dbReference type="Pfam" id="PF13873">
    <property type="entry name" value="Myb_DNA-bind_5"/>
    <property type="match status" value="1"/>
</dbReference>
<dbReference type="InterPro" id="IPR028002">
    <property type="entry name" value="Myb_DNA-bind_5"/>
</dbReference>
<gene>
    <name evidence="3" type="ORF">GDO78_011075</name>
</gene>
<dbReference type="EMBL" id="WNTK01000006">
    <property type="protein sequence ID" value="KAG9482180.1"/>
    <property type="molecule type" value="Genomic_DNA"/>
</dbReference>
<reference evidence="3" key="1">
    <citation type="thesis" date="2020" institute="ProQuest LLC" country="789 East Eisenhower Parkway, Ann Arbor, MI, USA">
        <title>Comparative Genomics and Chromosome Evolution.</title>
        <authorList>
            <person name="Mudd A.B."/>
        </authorList>
    </citation>
    <scope>NUCLEOTIDE SEQUENCE</scope>
    <source>
        <strain evidence="3">HN-11 Male</strain>
        <tissue evidence="3">Kidney and liver</tissue>
    </source>
</reference>
<accession>A0A8J6K855</accession>
<protein>
    <recommendedName>
        <fullName evidence="2">Myb/SANT-like DNA-binding domain-containing protein</fullName>
    </recommendedName>
</protein>
<keyword evidence="4" id="KW-1185">Reference proteome</keyword>
<name>A0A8J6K855_ELECQ</name>
<evidence type="ECO:0000259" key="2">
    <source>
        <dbReference type="Pfam" id="PF13873"/>
    </source>
</evidence>
<feature type="region of interest" description="Disordered" evidence="1">
    <location>
        <begin position="226"/>
        <end position="257"/>
    </location>
</feature>
<organism evidence="3 4">
    <name type="scientific">Eleutherodactylus coqui</name>
    <name type="common">Puerto Rican coqui</name>
    <dbReference type="NCBI Taxonomy" id="57060"/>
    <lineage>
        <taxon>Eukaryota</taxon>
        <taxon>Metazoa</taxon>
        <taxon>Chordata</taxon>
        <taxon>Craniata</taxon>
        <taxon>Vertebrata</taxon>
        <taxon>Euteleostomi</taxon>
        <taxon>Amphibia</taxon>
        <taxon>Batrachia</taxon>
        <taxon>Anura</taxon>
        <taxon>Neobatrachia</taxon>
        <taxon>Hyloidea</taxon>
        <taxon>Eleutherodactylidae</taxon>
        <taxon>Eleutherodactylinae</taxon>
        <taxon>Eleutherodactylus</taxon>
        <taxon>Eleutherodactylus</taxon>
    </lineage>
</organism>
<dbReference type="OrthoDB" id="9907912at2759"/>
<feature type="compositionally biased region" description="Polar residues" evidence="1">
    <location>
        <begin position="247"/>
        <end position="257"/>
    </location>
</feature>
<feature type="region of interest" description="Disordered" evidence="1">
    <location>
        <begin position="1"/>
        <end position="55"/>
    </location>
</feature>
<feature type="compositionally biased region" description="Polar residues" evidence="1">
    <location>
        <begin position="34"/>
        <end position="48"/>
    </location>
</feature>
<evidence type="ECO:0000313" key="3">
    <source>
        <dbReference type="EMBL" id="KAG9482180.1"/>
    </source>
</evidence>
<comment type="caution">
    <text evidence="3">The sequence shown here is derived from an EMBL/GenBank/DDBJ whole genome shotgun (WGS) entry which is preliminary data.</text>
</comment>
<dbReference type="Proteomes" id="UP000770717">
    <property type="component" value="Unassembled WGS sequence"/>
</dbReference>